<evidence type="ECO:0000313" key="3">
    <source>
        <dbReference type="Proteomes" id="UP000000763"/>
    </source>
</evidence>
<accession>Q6K497</accession>
<reference evidence="3" key="4">
    <citation type="journal article" date="2008" name="Nucleic Acids Res.">
        <title>The rice annotation project database (RAP-DB): 2008 update.</title>
        <authorList>
            <consortium name="The rice annotation project (RAP)"/>
        </authorList>
    </citation>
    <scope>GENOME REANNOTATION</scope>
    <source>
        <strain evidence="3">cv. Nipponbare</strain>
    </source>
</reference>
<reference evidence="2" key="2">
    <citation type="submission" date="2002-07" db="EMBL/GenBank/DDBJ databases">
        <title>Oryza sativa nipponbare(GA3) genomic DNA, chromosome 9, BAC clone:OJ1595_D08.</title>
        <authorList>
            <person name="Sasaki T."/>
            <person name="Matsumoto T."/>
            <person name="Hattori M."/>
            <person name="Sakaki Y."/>
            <person name="Katayose Y."/>
        </authorList>
    </citation>
    <scope>NUCLEOTIDE SEQUENCE</scope>
</reference>
<organism evidence="2 3">
    <name type="scientific">Oryza sativa subsp. japonica</name>
    <name type="common">Rice</name>
    <dbReference type="NCBI Taxonomy" id="39947"/>
    <lineage>
        <taxon>Eukaryota</taxon>
        <taxon>Viridiplantae</taxon>
        <taxon>Streptophyta</taxon>
        <taxon>Embryophyta</taxon>
        <taxon>Tracheophyta</taxon>
        <taxon>Spermatophyta</taxon>
        <taxon>Magnoliopsida</taxon>
        <taxon>Liliopsida</taxon>
        <taxon>Poales</taxon>
        <taxon>Poaceae</taxon>
        <taxon>BOP clade</taxon>
        <taxon>Oryzoideae</taxon>
        <taxon>Oryzeae</taxon>
        <taxon>Oryzinae</taxon>
        <taxon>Oryza</taxon>
        <taxon>Oryza sativa</taxon>
    </lineage>
</organism>
<dbReference type="AlphaFoldDB" id="Q6K497"/>
<reference evidence="3" key="3">
    <citation type="journal article" date="2005" name="Nature">
        <title>The map-based sequence of the rice genome.</title>
        <authorList>
            <consortium name="International rice genome sequencing project (IRGSP)"/>
            <person name="Matsumoto T."/>
            <person name="Wu J."/>
            <person name="Kanamori H."/>
            <person name="Katayose Y."/>
            <person name="Fujisawa M."/>
            <person name="Namiki N."/>
            <person name="Mizuno H."/>
            <person name="Yamamoto K."/>
            <person name="Antonio B.A."/>
            <person name="Baba T."/>
            <person name="Sakata K."/>
            <person name="Nagamura Y."/>
            <person name="Aoki H."/>
            <person name="Arikawa K."/>
            <person name="Arita K."/>
            <person name="Bito T."/>
            <person name="Chiden Y."/>
            <person name="Fujitsuka N."/>
            <person name="Fukunaka R."/>
            <person name="Hamada M."/>
            <person name="Harada C."/>
            <person name="Hayashi A."/>
            <person name="Hijishita S."/>
            <person name="Honda M."/>
            <person name="Hosokawa S."/>
            <person name="Ichikawa Y."/>
            <person name="Idonuma A."/>
            <person name="Iijima M."/>
            <person name="Ikeda M."/>
            <person name="Ikeno M."/>
            <person name="Ito K."/>
            <person name="Ito S."/>
            <person name="Ito T."/>
            <person name="Ito Y."/>
            <person name="Ito Y."/>
            <person name="Iwabuchi A."/>
            <person name="Kamiya K."/>
            <person name="Karasawa W."/>
            <person name="Kurita K."/>
            <person name="Katagiri S."/>
            <person name="Kikuta A."/>
            <person name="Kobayashi H."/>
            <person name="Kobayashi N."/>
            <person name="Machita K."/>
            <person name="Maehara T."/>
            <person name="Masukawa M."/>
            <person name="Mizubayashi T."/>
            <person name="Mukai Y."/>
            <person name="Nagasaki H."/>
            <person name="Nagata Y."/>
            <person name="Naito S."/>
            <person name="Nakashima M."/>
            <person name="Nakama Y."/>
            <person name="Nakamichi Y."/>
            <person name="Nakamura M."/>
            <person name="Meguro A."/>
            <person name="Negishi M."/>
            <person name="Ohta I."/>
            <person name="Ohta T."/>
            <person name="Okamoto M."/>
            <person name="Ono N."/>
            <person name="Saji S."/>
            <person name="Sakaguchi M."/>
            <person name="Sakai K."/>
            <person name="Shibata M."/>
            <person name="Shimokawa T."/>
            <person name="Song J."/>
            <person name="Takazaki Y."/>
            <person name="Terasawa K."/>
            <person name="Tsugane M."/>
            <person name="Tsuji K."/>
            <person name="Ueda S."/>
            <person name="Waki K."/>
            <person name="Yamagata H."/>
            <person name="Yamamoto M."/>
            <person name="Yamamoto S."/>
            <person name="Yamane H."/>
            <person name="Yoshiki S."/>
            <person name="Yoshihara R."/>
            <person name="Yukawa K."/>
            <person name="Zhong H."/>
            <person name="Yano M."/>
            <person name="Yuan Q."/>
            <person name="Ouyang S."/>
            <person name="Liu J."/>
            <person name="Jones K.M."/>
            <person name="Gansberger K."/>
            <person name="Moffat K."/>
            <person name="Hill J."/>
            <person name="Bera J."/>
            <person name="Fadrosh D."/>
            <person name="Jin S."/>
            <person name="Johri S."/>
            <person name="Kim M."/>
            <person name="Overton L."/>
            <person name="Reardon M."/>
            <person name="Tsitrin T."/>
            <person name="Vuong H."/>
            <person name="Weaver B."/>
            <person name="Ciecko A."/>
            <person name="Tallon L."/>
            <person name="Jackson J."/>
            <person name="Pai G."/>
            <person name="Aken S.V."/>
            <person name="Utterback T."/>
            <person name="Reidmuller S."/>
            <person name="Feldblyum T."/>
            <person name="Hsiao J."/>
            <person name="Zismann V."/>
            <person name="Iobst S."/>
            <person name="de Vazeille A.R."/>
            <person name="Buell C.R."/>
            <person name="Ying K."/>
            <person name="Li Y."/>
            <person name="Lu T."/>
            <person name="Huang Y."/>
            <person name="Zhao Q."/>
            <person name="Feng Q."/>
            <person name="Zhang L."/>
            <person name="Zhu J."/>
            <person name="Weng Q."/>
            <person name="Mu J."/>
            <person name="Lu Y."/>
            <person name="Fan D."/>
            <person name="Liu Y."/>
            <person name="Guan J."/>
            <person name="Zhang Y."/>
            <person name="Yu S."/>
            <person name="Liu X."/>
            <person name="Zhang Y."/>
            <person name="Hong G."/>
            <person name="Han B."/>
            <person name="Choisne N."/>
            <person name="Demange N."/>
            <person name="Orjeda G."/>
            <person name="Samain S."/>
            <person name="Cattolico L."/>
            <person name="Pelletier E."/>
            <person name="Couloux A."/>
            <person name="Segurens B."/>
            <person name="Wincker P."/>
            <person name="D'Hont A."/>
            <person name="Scarpelli C."/>
            <person name="Weissenbach J."/>
            <person name="Salanoubat M."/>
            <person name="Quetier F."/>
            <person name="Yu Y."/>
            <person name="Kim H.R."/>
            <person name="Rambo T."/>
            <person name="Currie J."/>
            <person name="Collura K."/>
            <person name="Luo M."/>
            <person name="Yang T."/>
            <person name="Ammiraju J.S.S."/>
            <person name="Engler F."/>
            <person name="Soderlund C."/>
            <person name="Wing R.A."/>
            <person name="Palmer L.E."/>
            <person name="de la Bastide M."/>
            <person name="Spiegel L."/>
            <person name="Nascimento L."/>
            <person name="Zutavern T."/>
            <person name="O'Shaughnessy A."/>
            <person name="Dike S."/>
            <person name="Dedhia N."/>
            <person name="Preston R."/>
            <person name="Balija V."/>
            <person name="McCombie W.R."/>
            <person name="Chow T."/>
            <person name="Chen H."/>
            <person name="Chung M."/>
            <person name="Chen C."/>
            <person name="Shaw J."/>
            <person name="Wu H."/>
            <person name="Hsiao K."/>
            <person name="Chao Y."/>
            <person name="Chu M."/>
            <person name="Cheng C."/>
            <person name="Hour A."/>
            <person name="Lee P."/>
            <person name="Lin S."/>
            <person name="Lin Y."/>
            <person name="Liou J."/>
            <person name="Liu S."/>
            <person name="Hsing Y."/>
            <person name="Raghuvanshi S."/>
            <person name="Mohanty A."/>
            <person name="Bharti A.K."/>
            <person name="Gaur A."/>
            <person name="Gupta V."/>
            <person name="Kumar D."/>
            <person name="Ravi V."/>
            <person name="Vij S."/>
            <person name="Kapur A."/>
            <person name="Khurana P."/>
            <person name="Khurana P."/>
            <person name="Khurana J.P."/>
            <person name="Tyagi A.K."/>
            <person name="Gaikwad K."/>
            <person name="Singh A."/>
            <person name="Dalal V."/>
            <person name="Srivastava S."/>
            <person name="Dixit A."/>
            <person name="Pal A.K."/>
            <person name="Ghazi I.A."/>
            <person name="Yadav M."/>
            <person name="Pandit A."/>
            <person name="Bhargava A."/>
            <person name="Sureshbabu K."/>
            <person name="Batra K."/>
            <person name="Sharma T.R."/>
            <person name="Mohapatra T."/>
            <person name="Singh N.K."/>
            <person name="Messing J."/>
            <person name="Nelson A.B."/>
            <person name="Fuks G."/>
            <person name="Kavchok S."/>
            <person name="Keizer G."/>
            <person name="Linton E."/>
            <person name="Llaca V."/>
            <person name="Song R."/>
            <person name="Tanyolac B."/>
            <person name="Young S."/>
            <person name="Ho-Il K."/>
            <person name="Hahn J.H."/>
            <person name="Sangsakoo G."/>
            <person name="Vanavichit A."/>
            <person name="de Mattos Luiz.A.T."/>
            <person name="Zimmer P.D."/>
            <person name="Malone G."/>
            <person name="Dellagostin O."/>
            <person name="de Oliveira A.C."/>
            <person name="Bevan M."/>
            <person name="Bancroft I."/>
            <person name="Minx P."/>
            <person name="Cordum H."/>
            <person name="Wilson R."/>
            <person name="Cheng Z."/>
            <person name="Jin W."/>
            <person name="Jiang J."/>
            <person name="Leong S.A."/>
            <person name="Iwama H."/>
            <person name="Gojobori T."/>
            <person name="Itoh T."/>
            <person name="Niimura Y."/>
            <person name="Fujii Y."/>
            <person name="Habara T."/>
            <person name="Sakai H."/>
            <person name="Sato Y."/>
            <person name="Wilson G."/>
            <person name="Kumar K."/>
            <person name="McCouch S."/>
            <person name="Juretic N."/>
            <person name="Hoen D."/>
            <person name="Wright S."/>
            <person name="Bruskiewich R."/>
            <person name="Bureau T."/>
            <person name="Miyao A."/>
            <person name="Hirochika H."/>
            <person name="Nishikawa T."/>
            <person name="Kadowaki K."/>
            <person name="Sugiura M."/>
            <person name="Burr B."/>
            <person name="Sasaki T."/>
        </authorList>
    </citation>
    <scope>NUCLEOTIDE SEQUENCE [LARGE SCALE GENOMIC DNA]</scope>
    <source>
        <strain evidence="3">cv. Nipponbare</strain>
    </source>
</reference>
<proteinExistence type="predicted"/>
<evidence type="ECO:0000313" key="1">
    <source>
        <dbReference type="EMBL" id="BAD22219.1"/>
    </source>
</evidence>
<dbReference type="Proteomes" id="UP000000763">
    <property type="component" value="Chromosome 9"/>
</dbReference>
<name>Q6K497_ORYSJ</name>
<dbReference type="EMBL" id="AP005574">
    <property type="protein sequence ID" value="BAD22272.1"/>
    <property type="molecule type" value="Genomic_DNA"/>
</dbReference>
<reference evidence="1" key="1">
    <citation type="submission" date="2002-07" db="EMBL/GenBank/DDBJ databases">
        <title>Oryza sativa nipponbare(GA3) genomic DNA, chromosome 9, BAC clone:OJ1118_B06.</title>
        <authorList>
            <person name="Sasaki T."/>
            <person name="Matsumoto T."/>
            <person name="Hattori M."/>
            <person name="Sakaki Y."/>
            <person name="Katayose Y."/>
        </authorList>
    </citation>
    <scope>NUCLEOTIDE SEQUENCE</scope>
</reference>
<evidence type="ECO:0000313" key="2">
    <source>
        <dbReference type="EMBL" id="BAD22272.1"/>
    </source>
</evidence>
<protein>
    <submittedName>
        <fullName evidence="2">Uncharacterized protein</fullName>
    </submittedName>
</protein>
<gene>
    <name evidence="1" type="ORF">OJ1118_B06.2</name>
    <name evidence="2" type="ORF">OJ1595_D08.23</name>
</gene>
<dbReference type="EMBL" id="AP005555">
    <property type="protein sequence ID" value="BAD22219.1"/>
    <property type="molecule type" value="Genomic_DNA"/>
</dbReference>
<sequence>MQAQIADPILDHGNWYLVVHVRPGTYQAAIHHSARWAREVVGPTGRERPPGQCLRLLSFSPCGDVGSLVVRGPRNLKGNVTILGWRPVASCSC</sequence>